<gene>
    <name evidence="4" type="ORF">CGZ94_01495</name>
</gene>
<evidence type="ECO:0000313" key="4">
    <source>
        <dbReference type="EMBL" id="OYO17933.1"/>
    </source>
</evidence>
<feature type="domain" description="Transposase IS116/IS110/IS902 C-terminal" evidence="3">
    <location>
        <begin position="237"/>
        <end position="321"/>
    </location>
</feature>
<dbReference type="InterPro" id="IPR003346">
    <property type="entry name" value="Transposase_20"/>
</dbReference>
<comment type="caution">
    <text evidence="4">The sequence shown here is derived from an EMBL/GenBank/DDBJ whole genome shotgun (WGS) entry which is preliminary data.</text>
</comment>
<proteinExistence type="predicted"/>
<dbReference type="EMBL" id="NMVO01000001">
    <property type="protein sequence ID" value="OYO17933.1"/>
    <property type="molecule type" value="Genomic_DNA"/>
</dbReference>
<dbReference type="AlphaFoldDB" id="A0A255GTS0"/>
<sequence>MTTNHATPQDPTPVVAGVDTHQRTHHAVVLTETGVLLADREFPVSRAGYAALVDWVAGHGPITAIGVESTGSYGAGLTVHLLAAGIEVIEVNRPDKTTRARRGKSDVIDAESAARAVLNGTATARPKVKTGVVEAIRVIKVPRDRAVKDRTAAYGQLRDLITTAPAVIHDELIGCTARQRVTRAAGYRPDGARLADPVQATKHALRMIARRIQALDAEITAADKTLRVLTRQAAPSVMAMPQVGVQTTAQLVITAGQNIERMHSEAAFAALCGVSPIPASSGHTSSGRVRLNRGGDRQANSALYMVIIGRLRRDPDTQAYFHRRTSEHKTRAETIRCLKRHLARTIYRNLKTDLMTT</sequence>
<dbReference type="GO" id="GO:0003677">
    <property type="term" value="F:DNA binding"/>
    <property type="evidence" value="ECO:0007669"/>
    <property type="project" value="InterPro"/>
</dbReference>
<organism evidence="4 5">
    <name type="scientific">Enemella evansiae</name>
    <dbReference type="NCBI Taxonomy" id="2016499"/>
    <lineage>
        <taxon>Bacteria</taxon>
        <taxon>Bacillati</taxon>
        <taxon>Actinomycetota</taxon>
        <taxon>Actinomycetes</taxon>
        <taxon>Propionibacteriales</taxon>
        <taxon>Propionibacteriaceae</taxon>
        <taxon>Enemella</taxon>
    </lineage>
</organism>
<dbReference type="Pfam" id="PF01548">
    <property type="entry name" value="DEDD_Tnp_IS110"/>
    <property type="match status" value="1"/>
</dbReference>
<dbReference type="Pfam" id="PF02371">
    <property type="entry name" value="Transposase_20"/>
    <property type="match status" value="1"/>
</dbReference>
<dbReference type="PANTHER" id="PTHR33055">
    <property type="entry name" value="TRANSPOSASE FOR INSERTION SEQUENCE ELEMENT IS1111A"/>
    <property type="match status" value="1"/>
</dbReference>
<dbReference type="NCBIfam" id="NF033542">
    <property type="entry name" value="transpos_IS110"/>
    <property type="match status" value="1"/>
</dbReference>
<dbReference type="GO" id="GO:0004803">
    <property type="term" value="F:transposase activity"/>
    <property type="evidence" value="ECO:0007669"/>
    <property type="project" value="InterPro"/>
</dbReference>
<feature type="region of interest" description="Disordered" evidence="1">
    <location>
        <begin position="1"/>
        <end position="20"/>
    </location>
</feature>
<dbReference type="Proteomes" id="UP000215896">
    <property type="component" value="Unassembled WGS sequence"/>
</dbReference>
<dbReference type="GO" id="GO:0006313">
    <property type="term" value="P:DNA transposition"/>
    <property type="evidence" value="ECO:0007669"/>
    <property type="project" value="InterPro"/>
</dbReference>
<evidence type="ECO:0000259" key="3">
    <source>
        <dbReference type="Pfam" id="PF02371"/>
    </source>
</evidence>
<reference evidence="4 5" key="1">
    <citation type="submission" date="2017-07" db="EMBL/GenBank/DDBJ databases">
        <title>Draft whole genome sequences of clinical Proprionibacteriaceae strains.</title>
        <authorList>
            <person name="Bernier A.-M."/>
            <person name="Bernard K."/>
            <person name="Domingo M.-C."/>
        </authorList>
    </citation>
    <scope>NUCLEOTIDE SEQUENCE [LARGE SCALE GENOMIC DNA]</scope>
    <source>
        <strain evidence="4 5">NML 030167</strain>
    </source>
</reference>
<evidence type="ECO:0000259" key="2">
    <source>
        <dbReference type="Pfam" id="PF01548"/>
    </source>
</evidence>
<dbReference type="OrthoDB" id="4337860at2"/>
<accession>A0A255GTS0</accession>
<name>A0A255GTS0_9ACTN</name>
<dbReference type="PANTHER" id="PTHR33055:SF16">
    <property type="entry name" value="TRANSPOSASE FOR INSERTION SEQUENCE ELEMENT IS1547"/>
    <property type="match status" value="1"/>
</dbReference>
<dbReference type="InterPro" id="IPR047650">
    <property type="entry name" value="Transpos_IS110"/>
</dbReference>
<keyword evidence="5" id="KW-1185">Reference proteome</keyword>
<feature type="domain" description="Transposase IS110-like N-terminal" evidence="2">
    <location>
        <begin position="16"/>
        <end position="162"/>
    </location>
</feature>
<evidence type="ECO:0000256" key="1">
    <source>
        <dbReference type="SAM" id="MobiDB-lite"/>
    </source>
</evidence>
<protein>
    <submittedName>
        <fullName evidence="4">IS110 family transposase</fullName>
    </submittedName>
</protein>
<dbReference type="InterPro" id="IPR002525">
    <property type="entry name" value="Transp_IS110-like_N"/>
</dbReference>
<evidence type="ECO:0000313" key="5">
    <source>
        <dbReference type="Proteomes" id="UP000215896"/>
    </source>
</evidence>